<dbReference type="InterPro" id="IPR019734">
    <property type="entry name" value="TPR_rpt"/>
</dbReference>
<dbReference type="SUPFAM" id="SSF48452">
    <property type="entry name" value="TPR-like"/>
    <property type="match status" value="1"/>
</dbReference>
<proteinExistence type="predicted"/>
<dbReference type="PROSITE" id="PS50005">
    <property type="entry name" value="TPR"/>
    <property type="match status" value="1"/>
</dbReference>
<dbReference type="Pfam" id="PF00515">
    <property type="entry name" value="TPR_1"/>
    <property type="match status" value="1"/>
</dbReference>
<organism evidence="3 4">
    <name type="scientific">Mucilaginibacter jinjuensis</name>
    <dbReference type="NCBI Taxonomy" id="1176721"/>
    <lineage>
        <taxon>Bacteria</taxon>
        <taxon>Pseudomonadati</taxon>
        <taxon>Bacteroidota</taxon>
        <taxon>Sphingobacteriia</taxon>
        <taxon>Sphingobacteriales</taxon>
        <taxon>Sphingobacteriaceae</taxon>
        <taxon>Mucilaginibacter</taxon>
    </lineage>
</organism>
<feature type="chain" id="PRO_5046605124" evidence="2">
    <location>
        <begin position="23"/>
        <end position="198"/>
    </location>
</feature>
<evidence type="ECO:0000256" key="1">
    <source>
        <dbReference type="PROSITE-ProRule" id="PRU00339"/>
    </source>
</evidence>
<evidence type="ECO:0000313" key="3">
    <source>
        <dbReference type="EMBL" id="WCT12483.1"/>
    </source>
</evidence>
<accession>A0ABY7T884</accession>
<dbReference type="Gene3D" id="1.25.40.10">
    <property type="entry name" value="Tetratricopeptide repeat domain"/>
    <property type="match status" value="1"/>
</dbReference>
<gene>
    <name evidence="3" type="ORF">PQO05_00875</name>
</gene>
<dbReference type="SMART" id="SM00028">
    <property type="entry name" value="TPR"/>
    <property type="match status" value="1"/>
</dbReference>
<dbReference type="PROSITE" id="PS50293">
    <property type="entry name" value="TPR_REGION"/>
    <property type="match status" value="1"/>
</dbReference>
<reference evidence="3 4" key="1">
    <citation type="submission" date="2023-02" db="EMBL/GenBank/DDBJ databases">
        <title>Genome sequence of Mucilaginibacter jinjuensis strain KACC 16571.</title>
        <authorList>
            <person name="Kim S."/>
            <person name="Heo J."/>
            <person name="Kwon S.-W."/>
        </authorList>
    </citation>
    <scope>NUCLEOTIDE SEQUENCE [LARGE SCALE GENOMIC DNA]</scope>
    <source>
        <strain evidence="3 4">KACC 16571</strain>
    </source>
</reference>
<keyword evidence="4" id="KW-1185">Reference proteome</keyword>
<evidence type="ECO:0000313" key="4">
    <source>
        <dbReference type="Proteomes" id="UP001216139"/>
    </source>
</evidence>
<feature type="repeat" description="TPR" evidence="1">
    <location>
        <begin position="65"/>
        <end position="98"/>
    </location>
</feature>
<keyword evidence="2" id="KW-0732">Signal</keyword>
<dbReference type="InterPro" id="IPR011990">
    <property type="entry name" value="TPR-like_helical_dom_sf"/>
</dbReference>
<keyword evidence="1" id="KW-0802">TPR repeat</keyword>
<protein>
    <submittedName>
        <fullName evidence="3">Tetratricopeptide repeat protein</fullName>
    </submittedName>
</protein>
<feature type="signal peptide" evidence="2">
    <location>
        <begin position="1"/>
        <end position="22"/>
    </location>
</feature>
<sequence>MFKKLFLLLFATATLITAKAQTADELQNAYYDFSYAYVQHFNANALSLGEALLPNAGKLSDKAQPNFYYRMGTLYEDLNQFDKAINCYEKVIAAVPDFFVAHRALGYLYLKQANQVAGKLNAAKTDPVENKRLAALYTATAKKAIPHLEKAQACDPEDDTLTRIKMLYKNTKDEKGLASLDTRLQTLSKNCVDLLSDK</sequence>
<dbReference type="Proteomes" id="UP001216139">
    <property type="component" value="Chromosome"/>
</dbReference>
<evidence type="ECO:0000256" key="2">
    <source>
        <dbReference type="SAM" id="SignalP"/>
    </source>
</evidence>
<name>A0ABY7T884_9SPHI</name>
<dbReference type="EMBL" id="CP117167">
    <property type="protein sequence ID" value="WCT12483.1"/>
    <property type="molecule type" value="Genomic_DNA"/>
</dbReference>
<dbReference type="RefSeq" id="WP_273630748.1">
    <property type="nucleotide sequence ID" value="NZ_CP117167.1"/>
</dbReference>